<sequence length="199" mass="20471">MSVATTVSTVFAPELFVLVATLSLVGYERRIDPALGPLARRVGVVAGAWVLAFAVYQGGPQVVGTGVPGGEDFYAALGLIVAFGAIALAWRRLNWGSLVPPYAALLVVTSVLHLVVVPLWDASNHVIYAAVPAGALVAADRRFAPLLAVPLVLVWSRVTTGAHTVDEAVGGLLVAGVVLGGAFALDRLPSSTTNGVDPL</sequence>
<keyword evidence="1" id="KW-0472">Membrane</keyword>
<feature type="transmembrane region" description="Helical" evidence="1">
    <location>
        <begin position="102"/>
        <end position="120"/>
    </location>
</feature>
<protein>
    <recommendedName>
        <fullName evidence="4">PAP2 superfamily protein</fullName>
    </recommendedName>
</protein>
<keyword evidence="1" id="KW-0812">Transmembrane</keyword>
<keyword evidence="3" id="KW-1185">Reference proteome</keyword>
<keyword evidence="1" id="KW-1133">Transmembrane helix</keyword>
<dbReference type="EMBL" id="FOXI01000003">
    <property type="protein sequence ID" value="SFP41015.1"/>
    <property type="molecule type" value="Genomic_DNA"/>
</dbReference>
<evidence type="ECO:0000313" key="3">
    <source>
        <dbReference type="Proteomes" id="UP000183769"/>
    </source>
</evidence>
<feature type="transmembrane region" description="Helical" evidence="1">
    <location>
        <begin position="73"/>
        <end position="90"/>
    </location>
</feature>
<feature type="transmembrane region" description="Helical" evidence="1">
    <location>
        <begin position="168"/>
        <end position="185"/>
    </location>
</feature>
<feature type="transmembrane region" description="Helical" evidence="1">
    <location>
        <begin position="38"/>
        <end position="58"/>
    </location>
</feature>
<name>A0A1I5Q443_9EURY</name>
<gene>
    <name evidence="2" type="ORF">SAMN05216277_103246</name>
</gene>
<accession>A0A1I5Q443</accession>
<evidence type="ECO:0000313" key="2">
    <source>
        <dbReference type="EMBL" id="SFP41015.1"/>
    </source>
</evidence>
<reference evidence="3" key="1">
    <citation type="submission" date="2016-10" db="EMBL/GenBank/DDBJ databases">
        <authorList>
            <person name="Varghese N."/>
            <person name="Submissions S."/>
        </authorList>
    </citation>
    <scope>NUCLEOTIDE SEQUENCE [LARGE SCALE GENOMIC DNA]</scope>
    <source>
        <strain evidence="3">CGMCC 1.10329</strain>
    </source>
</reference>
<feature type="transmembrane region" description="Helical" evidence="1">
    <location>
        <begin position="6"/>
        <end position="26"/>
    </location>
</feature>
<proteinExistence type="predicted"/>
<dbReference type="OrthoDB" id="342273at2157"/>
<evidence type="ECO:0008006" key="4">
    <source>
        <dbReference type="Google" id="ProtNLM"/>
    </source>
</evidence>
<dbReference type="AlphaFoldDB" id="A0A1I5Q443"/>
<evidence type="ECO:0000256" key="1">
    <source>
        <dbReference type="SAM" id="Phobius"/>
    </source>
</evidence>
<dbReference type="Proteomes" id="UP000183769">
    <property type="component" value="Unassembled WGS sequence"/>
</dbReference>
<organism evidence="2 3">
    <name type="scientific">Halolamina pelagica</name>
    <dbReference type="NCBI Taxonomy" id="699431"/>
    <lineage>
        <taxon>Archaea</taxon>
        <taxon>Methanobacteriati</taxon>
        <taxon>Methanobacteriota</taxon>
        <taxon>Stenosarchaea group</taxon>
        <taxon>Halobacteria</taxon>
        <taxon>Halobacteriales</taxon>
        <taxon>Haloferacaceae</taxon>
    </lineage>
</organism>
<dbReference type="RefSeq" id="WP_074876616.1">
    <property type="nucleotide sequence ID" value="NZ_FOXI01000003.1"/>
</dbReference>